<accession>A0A9P8LK19</accession>
<dbReference type="RefSeq" id="XP_067760216.1">
    <property type="nucleotide sequence ID" value="XM_067912159.1"/>
</dbReference>
<dbReference type="EMBL" id="AUWU02000009">
    <property type="protein sequence ID" value="KAH0569443.1"/>
    <property type="molecule type" value="Genomic_DNA"/>
</dbReference>
<dbReference type="GeneID" id="94302414"/>
<protein>
    <submittedName>
        <fullName evidence="1">Uncharacterized protein</fullName>
    </submittedName>
</protein>
<name>A0A9P8LK19_9EUKA</name>
<dbReference type="KEGG" id="ssao:94302414"/>
<keyword evidence="2" id="KW-1185">Reference proteome</keyword>
<dbReference type="AlphaFoldDB" id="A0A9P8LK19"/>
<proteinExistence type="predicted"/>
<evidence type="ECO:0000313" key="1">
    <source>
        <dbReference type="EMBL" id="KAH0569443.1"/>
    </source>
</evidence>
<comment type="caution">
    <text evidence="1">The sequence shown here is derived from an EMBL/GenBank/DDBJ whole genome shotgun (WGS) entry which is preliminary data.</text>
</comment>
<reference evidence="1 2" key="1">
    <citation type="journal article" date="2014" name="PLoS Genet.">
        <title>The Genome of Spironucleus salmonicida Highlights a Fish Pathogen Adapted to Fluctuating Environments.</title>
        <authorList>
            <person name="Xu F."/>
            <person name="Jerlstrom-Hultqvist J."/>
            <person name="Einarsson E."/>
            <person name="Astvaldsson A."/>
            <person name="Svard S.G."/>
            <person name="Andersson J.O."/>
        </authorList>
    </citation>
    <scope>NUCLEOTIDE SEQUENCE [LARGE SCALE GENOMIC DNA]</scope>
    <source>
        <strain evidence="1 2">ATCC 50377</strain>
    </source>
</reference>
<sequence length="149" mass="17390">MSDQTLQELLLDKDVIQQNLYNITKSQLCCSDSSSLLSDDLNLDLNNVSLSVLEVNTDLSFDEFTNYITENFQVLNEHLKQFKLDNTTLQQTLFQVKKSIQRLRLERLNEINEVQALSKITRIQRENSIIAKKILFWEKVLRGEIVKVK</sequence>
<evidence type="ECO:0000313" key="2">
    <source>
        <dbReference type="Proteomes" id="UP000018208"/>
    </source>
</evidence>
<dbReference type="Proteomes" id="UP000018208">
    <property type="component" value="Unassembled WGS sequence"/>
</dbReference>
<gene>
    <name evidence="1" type="ORF">SS50377_28391</name>
</gene>
<organism evidence="1 2">
    <name type="scientific">Spironucleus salmonicida</name>
    <dbReference type="NCBI Taxonomy" id="348837"/>
    <lineage>
        <taxon>Eukaryota</taxon>
        <taxon>Metamonada</taxon>
        <taxon>Diplomonadida</taxon>
        <taxon>Hexamitidae</taxon>
        <taxon>Hexamitinae</taxon>
        <taxon>Spironucleus</taxon>
    </lineage>
</organism>